<protein>
    <submittedName>
        <fullName evidence="1">Uncharacterized protein</fullName>
    </submittedName>
</protein>
<proteinExistence type="predicted"/>
<keyword evidence="2" id="KW-1185">Reference proteome</keyword>
<gene>
    <name evidence="1" type="ORF">CEXT_93331</name>
</gene>
<accession>A0AAV4XQ44</accession>
<reference evidence="1 2" key="1">
    <citation type="submission" date="2021-06" db="EMBL/GenBank/DDBJ databases">
        <title>Caerostris extrusa draft genome.</title>
        <authorList>
            <person name="Kono N."/>
            <person name="Arakawa K."/>
        </authorList>
    </citation>
    <scope>NUCLEOTIDE SEQUENCE [LARGE SCALE GENOMIC DNA]</scope>
</reference>
<sequence length="86" mass="10081">MSFFFNIERRNRSLIASYLSRDFHRATETRVLSVIISARDYLFSDIPVGFCVLENLFSIQRTCSTEETHQRSTMTFFDNTQESPVC</sequence>
<organism evidence="1 2">
    <name type="scientific">Caerostris extrusa</name>
    <name type="common">Bark spider</name>
    <name type="synonym">Caerostris bankana</name>
    <dbReference type="NCBI Taxonomy" id="172846"/>
    <lineage>
        <taxon>Eukaryota</taxon>
        <taxon>Metazoa</taxon>
        <taxon>Ecdysozoa</taxon>
        <taxon>Arthropoda</taxon>
        <taxon>Chelicerata</taxon>
        <taxon>Arachnida</taxon>
        <taxon>Araneae</taxon>
        <taxon>Araneomorphae</taxon>
        <taxon>Entelegynae</taxon>
        <taxon>Araneoidea</taxon>
        <taxon>Araneidae</taxon>
        <taxon>Caerostris</taxon>
    </lineage>
</organism>
<comment type="caution">
    <text evidence="1">The sequence shown here is derived from an EMBL/GenBank/DDBJ whole genome shotgun (WGS) entry which is preliminary data.</text>
</comment>
<dbReference type="Proteomes" id="UP001054945">
    <property type="component" value="Unassembled WGS sequence"/>
</dbReference>
<evidence type="ECO:0000313" key="1">
    <source>
        <dbReference type="EMBL" id="GIY97270.1"/>
    </source>
</evidence>
<dbReference type="EMBL" id="BPLR01000759">
    <property type="protein sequence ID" value="GIY97270.1"/>
    <property type="molecule type" value="Genomic_DNA"/>
</dbReference>
<dbReference type="AlphaFoldDB" id="A0AAV4XQ44"/>
<name>A0AAV4XQ44_CAEEX</name>
<evidence type="ECO:0000313" key="2">
    <source>
        <dbReference type="Proteomes" id="UP001054945"/>
    </source>
</evidence>